<dbReference type="InterPro" id="IPR019257">
    <property type="entry name" value="MeTrfase_dom"/>
</dbReference>
<evidence type="ECO:0000313" key="5">
    <source>
        <dbReference type="Proteomes" id="UP000636505"/>
    </source>
</evidence>
<dbReference type="PANTHER" id="PTHR43397:SF1">
    <property type="entry name" value="ERGOTHIONEINE BIOSYNTHESIS PROTEIN 1"/>
    <property type="match status" value="1"/>
</dbReference>
<sequence>MMATAIAGLSQSPKVLPAKLLYDERGSQLFEAICDLPEYYPTRTEIGILQRHAEQIATLIGSNAQLIEFGSGWSIKTRILLEAIDQLASYVPIDISCEPLLESARKLRAAYPHLQVHPLCVDYEQDFSLPDNEQSRLRRVAFFPGSTIGNFPQPEARAFLNRIADLVGPDGALLIGVDLQKDLDILLPAYNDAQGITAEFNLNLLHRLNREAGANFEVEQFEHWAIWNEAFGRIEMRLISQKEQNVQIGNATFNFQPGESICTEYSYKYTLEGFAQLAERFRVEEVWTDARSLFSVQYLTQID</sequence>
<dbReference type="Pfam" id="PF10017">
    <property type="entry name" value="Methyltransf_33"/>
    <property type="match status" value="1"/>
</dbReference>
<dbReference type="Proteomes" id="UP000636505">
    <property type="component" value="Unassembled WGS sequence"/>
</dbReference>
<dbReference type="EMBL" id="JADEXG010000037">
    <property type="protein sequence ID" value="MBE9078674.1"/>
    <property type="molecule type" value="Genomic_DNA"/>
</dbReference>
<keyword evidence="1 4" id="KW-0489">Methyltransferase</keyword>
<comment type="caution">
    <text evidence="4">The sequence shown here is derived from an EMBL/GenBank/DDBJ whole genome shotgun (WGS) entry which is preliminary data.</text>
</comment>
<evidence type="ECO:0000313" key="4">
    <source>
        <dbReference type="EMBL" id="MBE9078674.1"/>
    </source>
</evidence>
<dbReference type="CDD" id="cd02440">
    <property type="entry name" value="AdoMet_MTases"/>
    <property type="match status" value="1"/>
</dbReference>
<dbReference type="InterPro" id="IPR017804">
    <property type="entry name" value="MeTrfase_EgtD-like"/>
</dbReference>
<dbReference type="AlphaFoldDB" id="A0A8J7AGV2"/>
<dbReference type="PIRSF" id="PIRSF018005">
    <property type="entry name" value="UCP018005"/>
    <property type="match status" value="1"/>
</dbReference>
<dbReference type="GO" id="GO:0052706">
    <property type="term" value="F:L-histidine N(alpha)-methyltransferase activity"/>
    <property type="evidence" value="ECO:0007669"/>
    <property type="project" value="UniProtKB-EC"/>
</dbReference>
<dbReference type="InterPro" id="IPR051128">
    <property type="entry name" value="EgtD_Methyltrsf_superfamily"/>
</dbReference>
<dbReference type="NCBIfam" id="TIGR03438">
    <property type="entry name" value="egtD_ergothio"/>
    <property type="match status" value="1"/>
</dbReference>
<dbReference type="GO" id="GO:0032259">
    <property type="term" value="P:methylation"/>
    <property type="evidence" value="ECO:0007669"/>
    <property type="project" value="UniProtKB-KW"/>
</dbReference>
<dbReference type="InterPro" id="IPR035094">
    <property type="entry name" value="EgtD"/>
</dbReference>
<keyword evidence="2 4" id="KW-0808">Transferase</keyword>
<organism evidence="4 5">
    <name type="scientific">Vasconcelosia minhoensis LEGE 07310</name>
    <dbReference type="NCBI Taxonomy" id="915328"/>
    <lineage>
        <taxon>Bacteria</taxon>
        <taxon>Bacillati</taxon>
        <taxon>Cyanobacteriota</taxon>
        <taxon>Cyanophyceae</taxon>
        <taxon>Nodosilineales</taxon>
        <taxon>Cymatolegaceae</taxon>
        <taxon>Vasconcelosia</taxon>
        <taxon>Vasconcelosia minhoensis</taxon>
    </lineage>
</organism>
<dbReference type="PANTHER" id="PTHR43397">
    <property type="entry name" value="ERGOTHIONEINE BIOSYNTHESIS PROTEIN 1"/>
    <property type="match status" value="1"/>
</dbReference>
<protein>
    <submittedName>
        <fullName evidence="4">L-histidine N(Alpha)-methyltransferase</fullName>
        <ecNumber evidence="4">2.1.1.44</ecNumber>
    </submittedName>
</protein>
<reference evidence="4" key="1">
    <citation type="submission" date="2020-10" db="EMBL/GenBank/DDBJ databases">
        <authorList>
            <person name="Castelo-Branco R."/>
            <person name="Eusebio N."/>
            <person name="Adriana R."/>
            <person name="Vieira A."/>
            <person name="Brugerolle De Fraissinette N."/>
            <person name="Rezende De Castro R."/>
            <person name="Schneider M.P."/>
            <person name="Vasconcelos V."/>
            <person name="Leao P.N."/>
        </authorList>
    </citation>
    <scope>NUCLEOTIDE SEQUENCE</scope>
    <source>
        <strain evidence="4">LEGE 07310</strain>
    </source>
</reference>
<keyword evidence="5" id="KW-1185">Reference proteome</keyword>
<gene>
    <name evidence="4" type="primary">egtD</name>
    <name evidence="4" type="ORF">IQ241_15460</name>
</gene>
<name>A0A8J7AGV2_9CYAN</name>
<proteinExistence type="predicted"/>
<evidence type="ECO:0000256" key="1">
    <source>
        <dbReference type="ARBA" id="ARBA00022603"/>
    </source>
</evidence>
<evidence type="ECO:0000259" key="3">
    <source>
        <dbReference type="Pfam" id="PF10017"/>
    </source>
</evidence>
<accession>A0A8J7AGV2</accession>
<evidence type="ECO:0000256" key="2">
    <source>
        <dbReference type="ARBA" id="ARBA00022679"/>
    </source>
</evidence>
<dbReference type="InterPro" id="IPR029063">
    <property type="entry name" value="SAM-dependent_MTases_sf"/>
</dbReference>
<dbReference type="SUPFAM" id="SSF53335">
    <property type="entry name" value="S-adenosyl-L-methionine-dependent methyltransferases"/>
    <property type="match status" value="1"/>
</dbReference>
<feature type="domain" description="Histidine-specific methyltransferase SAM-dependent" evidence="3">
    <location>
        <begin position="3"/>
        <end position="299"/>
    </location>
</feature>
<dbReference type="Gene3D" id="3.40.50.150">
    <property type="entry name" value="Vaccinia Virus protein VP39"/>
    <property type="match status" value="1"/>
</dbReference>
<dbReference type="EC" id="2.1.1.44" evidence="4"/>